<dbReference type="EMBL" id="CAXAMN010004115">
    <property type="protein sequence ID" value="CAK9007874.1"/>
    <property type="molecule type" value="Genomic_DNA"/>
</dbReference>
<accession>A0ABP0J0J4</accession>
<sequence>ERHSEEWVPFQTVLKRFGLQECLRRVKRGSIACRRDPLDTEEWQFALRKSVAWTEEEIKHGYQGENNARVEAAHWMQMRATGLLEDGDGRQGLADQALQDVMPSKGKAPQALKNAGDDEEGDQASESREGKDGQVAEAEVLSAVGKALPKKEAVLRVSRMVKLLKQVKKDVGAAKGKPLDGCLEKLQKLEKQGGPSSAWRMPK</sequence>
<feature type="compositionally biased region" description="Basic and acidic residues" evidence="1">
    <location>
        <begin position="125"/>
        <end position="134"/>
    </location>
</feature>
<protein>
    <submittedName>
        <fullName evidence="2">Uncharacterized protein</fullName>
    </submittedName>
</protein>
<feature type="region of interest" description="Disordered" evidence="1">
    <location>
        <begin position="103"/>
        <end position="134"/>
    </location>
</feature>
<dbReference type="Proteomes" id="UP001642484">
    <property type="component" value="Unassembled WGS sequence"/>
</dbReference>
<organism evidence="2 3">
    <name type="scientific">Durusdinium trenchii</name>
    <dbReference type="NCBI Taxonomy" id="1381693"/>
    <lineage>
        <taxon>Eukaryota</taxon>
        <taxon>Sar</taxon>
        <taxon>Alveolata</taxon>
        <taxon>Dinophyceae</taxon>
        <taxon>Suessiales</taxon>
        <taxon>Symbiodiniaceae</taxon>
        <taxon>Durusdinium</taxon>
    </lineage>
</organism>
<evidence type="ECO:0000313" key="3">
    <source>
        <dbReference type="Proteomes" id="UP001642484"/>
    </source>
</evidence>
<proteinExistence type="predicted"/>
<evidence type="ECO:0000313" key="2">
    <source>
        <dbReference type="EMBL" id="CAK9007874.1"/>
    </source>
</evidence>
<name>A0ABP0J0J4_9DINO</name>
<feature type="non-terminal residue" evidence="2">
    <location>
        <position position="1"/>
    </location>
</feature>
<gene>
    <name evidence="2" type="ORF">CCMP2556_LOCUS9020</name>
</gene>
<reference evidence="2 3" key="1">
    <citation type="submission" date="2024-02" db="EMBL/GenBank/DDBJ databases">
        <authorList>
            <person name="Chen Y."/>
            <person name="Shah S."/>
            <person name="Dougan E. K."/>
            <person name="Thang M."/>
            <person name="Chan C."/>
        </authorList>
    </citation>
    <scope>NUCLEOTIDE SEQUENCE [LARGE SCALE GENOMIC DNA]</scope>
</reference>
<keyword evidence="3" id="KW-1185">Reference proteome</keyword>
<comment type="caution">
    <text evidence="2">The sequence shown here is derived from an EMBL/GenBank/DDBJ whole genome shotgun (WGS) entry which is preliminary data.</text>
</comment>
<evidence type="ECO:0000256" key="1">
    <source>
        <dbReference type="SAM" id="MobiDB-lite"/>
    </source>
</evidence>